<feature type="transmembrane region" description="Helical" evidence="1">
    <location>
        <begin position="6"/>
        <end position="25"/>
    </location>
</feature>
<name>A0A380EIM7_STAAU</name>
<gene>
    <name evidence="2" type="primary">secD_2</name>
    <name evidence="2" type="ORF">NCTC10702_02570</name>
</gene>
<dbReference type="EMBL" id="UHBY01000003">
    <property type="protein sequence ID" value="SUL36056.1"/>
    <property type="molecule type" value="Genomic_DNA"/>
</dbReference>
<reference evidence="2 3" key="1">
    <citation type="submission" date="2018-06" db="EMBL/GenBank/DDBJ databases">
        <authorList>
            <consortium name="Pathogen Informatics"/>
            <person name="Doyle S."/>
        </authorList>
    </citation>
    <scope>NUCLEOTIDE SEQUENCE [LARGE SCALE GENOMIC DNA]</scope>
    <source>
        <strain evidence="2 3">NCTC10702</strain>
    </source>
</reference>
<protein>
    <submittedName>
        <fullName evidence="2">Protein-export membrane protein secD / Protein-export membrane protein secF</fullName>
    </submittedName>
</protein>
<dbReference type="Pfam" id="PF07549">
    <property type="entry name" value="Sec_GG"/>
    <property type="match status" value="1"/>
</dbReference>
<proteinExistence type="predicted"/>
<keyword evidence="1" id="KW-1133">Transmembrane helix</keyword>
<evidence type="ECO:0000313" key="3">
    <source>
        <dbReference type="Proteomes" id="UP000254116"/>
    </source>
</evidence>
<evidence type="ECO:0000256" key="1">
    <source>
        <dbReference type="SAM" id="Phobius"/>
    </source>
</evidence>
<feature type="transmembrane region" description="Helical" evidence="1">
    <location>
        <begin position="72"/>
        <end position="90"/>
    </location>
</feature>
<keyword evidence="1" id="KW-0472">Membrane</keyword>
<accession>A0A380EIM7</accession>
<dbReference type="AlphaFoldDB" id="A0A380EIM7"/>
<sequence length="189" mass="21264">MLLLGILMIFVTAVFLSRFLLSLLVSSNIFKNQFWLFGVKKNKRHDINEGVDVHDLKTSFEKWNFVKLAKPLIGVSILIVVVGLVILYIFKLNLGIDFSSGTRVDFQSKQAITQQKVEQVVKDSGLKADQIQINGKDNKVATVQFKDDLTRAQDNKLSDNIKSKFGDTPQINTVSPIIGQELAKMQCLH</sequence>
<evidence type="ECO:0000313" key="2">
    <source>
        <dbReference type="EMBL" id="SUL36056.1"/>
    </source>
</evidence>
<dbReference type="Proteomes" id="UP000254116">
    <property type="component" value="Unassembled WGS sequence"/>
</dbReference>
<dbReference type="InterPro" id="IPR022646">
    <property type="entry name" value="SecD/SecF_CS"/>
</dbReference>
<organism evidence="2 3">
    <name type="scientific">Staphylococcus aureus</name>
    <dbReference type="NCBI Taxonomy" id="1280"/>
    <lineage>
        <taxon>Bacteria</taxon>
        <taxon>Bacillati</taxon>
        <taxon>Bacillota</taxon>
        <taxon>Bacilli</taxon>
        <taxon>Bacillales</taxon>
        <taxon>Staphylococcaceae</taxon>
        <taxon>Staphylococcus</taxon>
    </lineage>
</organism>
<keyword evidence="1" id="KW-0812">Transmembrane</keyword>